<dbReference type="AlphaFoldDB" id="A0A2A7SE42"/>
<dbReference type="RefSeq" id="WP_098151606.1">
    <property type="nucleotide sequence ID" value="NZ_CADEQB010000004.1"/>
</dbReference>
<organism evidence="1 2">
    <name type="scientific">Burkholderia gladioli</name>
    <name type="common">Pseudomonas marginata</name>
    <name type="synonym">Phytomonas marginata</name>
    <dbReference type="NCBI Taxonomy" id="28095"/>
    <lineage>
        <taxon>Bacteria</taxon>
        <taxon>Pseudomonadati</taxon>
        <taxon>Pseudomonadota</taxon>
        <taxon>Betaproteobacteria</taxon>
        <taxon>Burkholderiales</taxon>
        <taxon>Burkholderiaceae</taxon>
        <taxon>Burkholderia</taxon>
    </lineage>
</organism>
<proteinExistence type="predicted"/>
<name>A0A2A7SE42_BURGA</name>
<accession>A0A2A7SE42</accession>
<comment type="caution">
    <text evidence="1">The sequence shown here is derived from an EMBL/GenBank/DDBJ whole genome shotgun (WGS) entry which is preliminary data.</text>
</comment>
<sequence>MKLFEGVQWLAREIAGFAELEAFEACCRDAAGSAGREAAALLLIARATAAFAERQDGVAVQAATMHAFLTRLHAEAQQLNEASERSDAALFEALNRFAANLSRADFCLNCL</sequence>
<dbReference type="Proteomes" id="UP000220629">
    <property type="component" value="Unassembled WGS sequence"/>
</dbReference>
<evidence type="ECO:0000313" key="2">
    <source>
        <dbReference type="Proteomes" id="UP000220629"/>
    </source>
</evidence>
<evidence type="ECO:0000313" key="1">
    <source>
        <dbReference type="EMBL" id="PEH41510.1"/>
    </source>
</evidence>
<protein>
    <submittedName>
        <fullName evidence="1">Uncharacterized protein</fullName>
    </submittedName>
</protein>
<reference evidence="2" key="1">
    <citation type="submission" date="2017-09" db="EMBL/GenBank/DDBJ databases">
        <title>FDA dAtabase for Regulatory Grade micrObial Sequences (FDA-ARGOS): Supporting development and validation of Infectious Disease Dx tests.</title>
        <authorList>
            <person name="Minogue T."/>
            <person name="Wolcott M."/>
            <person name="Wasieloski L."/>
            <person name="Aguilar W."/>
            <person name="Moore D."/>
            <person name="Tallon L."/>
            <person name="Sadzewicz L."/>
            <person name="Ott S."/>
            <person name="Zhao X."/>
            <person name="Nagaraj S."/>
            <person name="Vavikolanu K."/>
            <person name="Aluvathingal J."/>
            <person name="Nadendla S."/>
            <person name="Sichtig H."/>
        </authorList>
    </citation>
    <scope>NUCLEOTIDE SEQUENCE [LARGE SCALE GENOMIC DNA]</scope>
    <source>
        <strain evidence="2">FDAARGOS_390</strain>
    </source>
</reference>
<gene>
    <name evidence="1" type="ORF">CRM94_04680</name>
</gene>
<dbReference type="EMBL" id="PDDY01000001">
    <property type="protein sequence ID" value="PEH41510.1"/>
    <property type="molecule type" value="Genomic_DNA"/>
</dbReference>